<proteinExistence type="predicted"/>
<evidence type="ECO:0000313" key="3">
    <source>
        <dbReference type="Proteomes" id="UP001161325"/>
    </source>
</evidence>
<reference evidence="2" key="1">
    <citation type="submission" date="2022-08" db="EMBL/GenBank/DDBJ databases">
        <title>Draft genome sequencing of Roseisolibacter agri AW1220.</title>
        <authorList>
            <person name="Tobiishi Y."/>
            <person name="Tonouchi A."/>
        </authorList>
    </citation>
    <scope>NUCLEOTIDE SEQUENCE</scope>
    <source>
        <strain evidence="2">AW1220</strain>
    </source>
</reference>
<comment type="caution">
    <text evidence="2">The sequence shown here is derived from an EMBL/GenBank/DDBJ whole genome shotgun (WGS) entry which is preliminary data.</text>
</comment>
<dbReference type="Proteomes" id="UP001161325">
    <property type="component" value="Unassembled WGS sequence"/>
</dbReference>
<accession>A0AA37V5X6</accession>
<protein>
    <submittedName>
        <fullName evidence="2">Uncharacterized protein</fullName>
    </submittedName>
</protein>
<dbReference type="EMBL" id="BRXS01000002">
    <property type="protein sequence ID" value="GLC24671.1"/>
    <property type="molecule type" value="Genomic_DNA"/>
</dbReference>
<evidence type="ECO:0000256" key="1">
    <source>
        <dbReference type="SAM" id="Phobius"/>
    </source>
</evidence>
<keyword evidence="1" id="KW-1133">Transmembrane helix</keyword>
<gene>
    <name evidence="2" type="ORF">rosag_11840</name>
</gene>
<keyword evidence="1" id="KW-0812">Transmembrane</keyword>
<dbReference type="AlphaFoldDB" id="A0AA37V5X6"/>
<keyword evidence="3" id="KW-1185">Reference proteome</keyword>
<name>A0AA37V5X6_9BACT</name>
<evidence type="ECO:0000313" key="2">
    <source>
        <dbReference type="EMBL" id="GLC24671.1"/>
    </source>
</evidence>
<sequence>MTPTPPPPPERPPESGETRDALLTFAPAILVAFVLNWTLTAQRGWPSRRALVVSVVVGIVVALLLQRAVARRPRA</sequence>
<organism evidence="2 3">
    <name type="scientific">Roseisolibacter agri</name>
    <dbReference type="NCBI Taxonomy" id="2014610"/>
    <lineage>
        <taxon>Bacteria</taxon>
        <taxon>Pseudomonadati</taxon>
        <taxon>Gemmatimonadota</taxon>
        <taxon>Gemmatimonadia</taxon>
        <taxon>Gemmatimonadales</taxon>
        <taxon>Gemmatimonadaceae</taxon>
        <taxon>Roseisolibacter</taxon>
    </lineage>
</organism>
<dbReference type="RefSeq" id="WP_284349117.1">
    <property type="nucleotide sequence ID" value="NZ_BRXS01000002.1"/>
</dbReference>
<keyword evidence="1" id="KW-0472">Membrane</keyword>
<feature type="transmembrane region" description="Helical" evidence="1">
    <location>
        <begin position="21"/>
        <end position="39"/>
    </location>
</feature>
<feature type="transmembrane region" description="Helical" evidence="1">
    <location>
        <begin position="51"/>
        <end position="70"/>
    </location>
</feature>